<sequence length="101" mass="11324">MSYAIICDARKGGKLGIETLALVDRSLTKKVWWTSDAEYLIMQFLKKSAVIYSCSKLHRNNARVVSYNTAVSLIKSQDNEITHLEALASSEVGWDGHKDSF</sequence>
<dbReference type="AlphaFoldDB" id="A0A0F9T465"/>
<comment type="caution">
    <text evidence="1">The sequence shown here is derived from an EMBL/GenBank/DDBJ whole genome shotgun (WGS) entry which is preliminary data.</text>
</comment>
<dbReference type="EMBL" id="LAZR01000334">
    <property type="protein sequence ID" value="KKN73984.1"/>
    <property type="molecule type" value="Genomic_DNA"/>
</dbReference>
<evidence type="ECO:0000313" key="1">
    <source>
        <dbReference type="EMBL" id="KKN73984.1"/>
    </source>
</evidence>
<reference evidence="1" key="1">
    <citation type="journal article" date="2015" name="Nature">
        <title>Complex archaea that bridge the gap between prokaryotes and eukaryotes.</title>
        <authorList>
            <person name="Spang A."/>
            <person name="Saw J.H."/>
            <person name="Jorgensen S.L."/>
            <person name="Zaremba-Niedzwiedzka K."/>
            <person name="Martijn J."/>
            <person name="Lind A.E."/>
            <person name="van Eijk R."/>
            <person name="Schleper C."/>
            <person name="Guy L."/>
            <person name="Ettema T.J."/>
        </authorList>
    </citation>
    <scope>NUCLEOTIDE SEQUENCE</scope>
</reference>
<organism evidence="1">
    <name type="scientific">marine sediment metagenome</name>
    <dbReference type="NCBI Taxonomy" id="412755"/>
    <lineage>
        <taxon>unclassified sequences</taxon>
        <taxon>metagenomes</taxon>
        <taxon>ecological metagenomes</taxon>
    </lineage>
</organism>
<name>A0A0F9T465_9ZZZZ</name>
<accession>A0A0F9T465</accession>
<protein>
    <submittedName>
        <fullName evidence="1">Uncharacterized protein</fullName>
    </submittedName>
</protein>
<proteinExistence type="predicted"/>
<gene>
    <name evidence="1" type="ORF">LCGC14_0395500</name>
</gene>